<feature type="transmembrane region" description="Helical" evidence="7">
    <location>
        <begin position="286"/>
        <end position="302"/>
    </location>
</feature>
<dbReference type="Gene3D" id="3.40.50.12790">
    <property type="entry name" value="FHIPEP family, domain 4"/>
    <property type="match status" value="1"/>
</dbReference>
<keyword evidence="8" id="KW-0966">Cell projection</keyword>
<dbReference type="EMBL" id="SUNH01000002">
    <property type="protein sequence ID" value="TJZ87722.1"/>
    <property type="molecule type" value="Genomic_DNA"/>
</dbReference>
<dbReference type="InterPro" id="IPR042193">
    <property type="entry name" value="FHIPEP_3"/>
</dbReference>
<dbReference type="RefSeq" id="WP_136854850.1">
    <property type="nucleotide sequence ID" value="NZ_SUNH01000002.1"/>
</dbReference>
<keyword evidence="9" id="KW-1185">Reference proteome</keyword>
<evidence type="ECO:0000313" key="8">
    <source>
        <dbReference type="EMBL" id="TJZ87722.1"/>
    </source>
</evidence>
<reference evidence="8 9" key="1">
    <citation type="submission" date="2019-04" db="EMBL/GenBank/DDBJ databases">
        <authorList>
            <person name="Li J."/>
        </authorList>
    </citation>
    <scope>NUCLEOTIDE SEQUENCE [LARGE SCALE GENOMIC DNA]</scope>
    <source>
        <strain evidence="8 9">CCTCC AB2016182</strain>
    </source>
</reference>
<evidence type="ECO:0000256" key="2">
    <source>
        <dbReference type="ARBA" id="ARBA00008835"/>
    </source>
</evidence>
<sequence length="699" mass="74460">MTPIAGLSGKSNKYLDAPLLVTGGLVLVVISLVIPLPAGVLDFGIAISIASAVLVLVMASLVEKPTDFQAFPVLLLISLVIRLSLNVSSTRLILTEGQSGKEAAGKVINGFADFVAGGSILVGITIFAVISVVNFMVITKGSGRMAEVAARFALDSLPGKQLAIDGDLNAGAIDHQEAKRRRIQEQREISFFGSLDGASKFVKGDAVAGIVITLINLCIGLAVGITVHGMPMSEAVSTYSHLTIGDGLVSQIPSLITSMAAALLLSRGGATETTASLMSSEFTRSWQPAAMVAAAMVMISLVPGMPRMLFFAIAGSMALLSWSIARRQRRAEEALPDLPAAEAGTKPAARIGDVLDTDDISVEIGSDLIVTALDQARGLGSRISNLRIHIARSFGLILPDVRITDTDDLPPGDYQIRIHGVIRGRGTLRPSEILALGPEGMLAELRGIAVREPVYSSPARWILPADQEDAATMGATVVTPMEVLSTHLMEVVKANLPSLLTLGAMQRQIEELKTLSDTGRAERYRKYFDAMMPDKVTPETLLAILRALLEERISIRNLPLIVDAICEFRSIEQPEMIYELVRKRLRGQITQQYSDEAGRIAALQLHPAWEAEFVRADAETGRAGGGAMTPALSKKLIDAVRSALALAEPVARTVLVAPDHRRRMVRAVLGANGMAVPVLGLEEIDPAAELRLLGTVEAA</sequence>
<feature type="transmembrane region" description="Helical" evidence="7">
    <location>
        <begin position="248"/>
        <end position="265"/>
    </location>
</feature>
<comment type="subcellular location">
    <subcellularLocation>
        <location evidence="1">Cell membrane</location>
        <topology evidence="1">Multi-pass membrane protein</topology>
    </subcellularLocation>
</comment>
<evidence type="ECO:0000256" key="4">
    <source>
        <dbReference type="ARBA" id="ARBA00022692"/>
    </source>
</evidence>
<feature type="transmembrane region" description="Helical" evidence="7">
    <location>
        <begin position="43"/>
        <end position="62"/>
    </location>
</feature>
<keyword evidence="6 7" id="KW-0472">Membrane</keyword>
<proteinExistence type="inferred from homology"/>
<dbReference type="InterPro" id="IPR001712">
    <property type="entry name" value="T3SS_FHIPEP"/>
</dbReference>
<evidence type="ECO:0000256" key="3">
    <source>
        <dbReference type="ARBA" id="ARBA00022475"/>
    </source>
</evidence>
<evidence type="ECO:0000256" key="6">
    <source>
        <dbReference type="ARBA" id="ARBA00023136"/>
    </source>
</evidence>
<dbReference type="InterPro" id="IPR042196">
    <property type="entry name" value="FHIPEP_4"/>
</dbReference>
<protein>
    <submittedName>
        <fullName evidence="8">Flagellar biosynthesis protein FlhA</fullName>
    </submittedName>
</protein>
<dbReference type="PIRSF" id="PIRSF005419">
    <property type="entry name" value="FlhA"/>
    <property type="match status" value="1"/>
</dbReference>
<dbReference type="GO" id="GO:0005886">
    <property type="term" value="C:plasma membrane"/>
    <property type="evidence" value="ECO:0007669"/>
    <property type="project" value="UniProtKB-SubCell"/>
</dbReference>
<organism evidence="8 9">
    <name type="scientific">Paracoccus hibiscisoli</name>
    <dbReference type="NCBI Taxonomy" id="2023261"/>
    <lineage>
        <taxon>Bacteria</taxon>
        <taxon>Pseudomonadati</taxon>
        <taxon>Pseudomonadota</taxon>
        <taxon>Alphaproteobacteria</taxon>
        <taxon>Rhodobacterales</taxon>
        <taxon>Paracoccaceae</taxon>
        <taxon>Paracoccus</taxon>
    </lineage>
</organism>
<keyword evidence="8" id="KW-0282">Flagellum</keyword>
<dbReference type="InterPro" id="IPR042194">
    <property type="entry name" value="FHIPEP_1"/>
</dbReference>
<dbReference type="GO" id="GO:0044780">
    <property type="term" value="P:bacterial-type flagellum assembly"/>
    <property type="evidence" value="ECO:0007669"/>
    <property type="project" value="TreeGrafter"/>
</dbReference>
<feature type="transmembrane region" description="Helical" evidence="7">
    <location>
        <begin position="206"/>
        <end position="228"/>
    </location>
</feature>
<gene>
    <name evidence="8" type="ORF">FA740_00655</name>
</gene>
<keyword evidence="8" id="KW-0969">Cilium</keyword>
<evidence type="ECO:0000313" key="9">
    <source>
        <dbReference type="Proteomes" id="UP000306223"/>
    </source>
</evidence>
<dbReference type="OrthoDB" id="9759185at2"/>
<dbReference type="AlphaFoldDB" id="A0A4U0R168"/>
<dbReference type="PRINTS" id="PR00949">
    <property type="entry name" value="TYPE3IMAPROT"/>
</dbReference>
<dbReference type="Pfam" id="PF00771">
    <property type="entry name" value="FHIPEP"/>
    <property type="match status" value="1"/>
</dbReference>
<dbReference type="GO" id="GO:0009306">
    <property type="term" value="P:protein secretion"/>
    <property type="evidence" value="ECO:0007669"/>
    <property type="project" value="InterPro"/>
</dbReference>
<dbReference type="PANTHER" id="PTHR30161">
    <property type="entry name" value="FLAGELLAR EXPORT PROTEIN, MEMBRANE FLHA SUBUNIT-RELATED"/>
    <property type="match status" value="1"/>
</dbReference>
<accession>A0A4U0R168</accession>
<keyword evidence="5 7" id="KW-1133">Transmembrane helix</keyword>
<keyword evidence="3" id="KW-1003">Cell membrane</keyword>
<comment type="caution">
    <text evidence="8">The sequence shown here is derived from an EMBL/GenBank/DDBJ whole genome shotgun (WGS) entry which is preliminary data.</text>
</comment>
<dbReference type="PANTHER" id="PTHR30161:SF1">
    <property type="entry name" value="FLAGELLAR BIOSYNTHESIS PROTEIN FLHA-RELATED"/>
    <property type="match status" value="1"/>
</dbReference>
<comment type="similarity">
    <text evidence="2">Belongs to the FHIPEP (flagella/HR/invasion proteins export pore) family.</text>
</comment>
<evidence type="ECO:0000256" key="5">
    <source>
        <dbReference type="ARBA" id="ARBA00022989"/>
    </source>
</evidence>
<dbReference type="Gene3D" id="3.40.30.60">
    <property type="entry name" value="FHIPEP family, domain 1"/>
    <property type="match status" value="1"/>
</dbReference>
<dbReference type="Gene3D" id="1.10.8.540">
    <property type="entry name" value="FHIPEP family, domain 3"/>
    <property type="match status" value="1"/>
</dbReference>
<name>A0A4U0R168_9RHOB</name>
<evidence type="ECO:0000256" key="1">
    <source>
        <dbReference type="ARBA" id="ARBA00004651"/>
    </source>
</evidence>
<feature type="transmembrane region" description="Helical" evidence="7">
    <location>
        <begin position="74"/>
        <end position="94"/>
    </location>
</feature>
<evidence type="ECO:0000256" key="7">
    <source>
        <dbReference type="SAM" id="Phobius"/>
    </source>
</evidence>
<keyword evidence="4 7" id="KW-0812">Transmembrane</keyword>
<feature type="transmembrane region" description="Helical" evidence="7">
    <location>
        <begin position="114"/>
        <end position="137"/>
    </location>
</feature>
<dbReference type="Proteomes" id="UP000306223">
    <property type="component" value="Unassembled WGS sequence"/>
</dbReference>
<feature type="transmembrane region" description="Helical" evidence="7">
    <location>
        <begin position="17"/>
        <end position="37"/>
    </location>
</feature>